<gene>
    <name evidence="1" type="ORF">LSCM4_06900</name>
</gene>
<proteinExistence type="predicted"/>
<dbReference type="KEGG" id="loi:92362744"/>
<evidence type="ECO:0000313" key="1">
    <source>
        <dbReference type="EMBL" id="KAG5481824.1"/>
    </source>
</evidence>
<accession>A0A836GZ65</accession>
<reference evidence="2" key="2">
    <citation type="journal article" date="2021" name="Sci. Data">
        <title>Chromosome-scale genome sequencing, assembly and annotation of six genomes from subfamily Leishmaniinae.</title>
        <authorList>
            <person name="Almutairi H."/>
            <person name="Urbaniak M.D."/>
            <person name="Bates M.D."/>
            <person name="Jariyapan N."/>
            <person name="Kwakye-Nuako G."/>
            <person name="Thomaz Soccol V."/>
            <person name="Al-Salem W.S."/>
            <person name="Dillon R.J."/>
            <person name="Bates P.A."/>
            <person name="Gatherer D."/>
        </authorList>
    </citation>
    <scope>NUCLEOTIDE SEQUENCE [LARGE SCALE GENOMIC DNA]</scope>
</reference>
<organism evidence="1 2">
    <name type="scientific">Leishmania orientalis</name>
    <dbReference type="NCBI Taxonomy" id="2249476"/>
    <lineage>
        <taxon>Eukaryota</taxon>
        <taxon>Discoba</taxon>
        <taxon>Euglenozoa</taxon>
        <taxon>Kinetoplastea</taxon>
        <taxon>Metakinetoplastina</taxon>
        <taxon>Trypanosomatida</taxon>
        <taxon>Trypanosomatidae</taxon>
        <taxon>Leishmaniinae</taxon>
        <taxon>Leishmania</taxon>
    </lineage>
</organism>
<sequence length="276" mass="30009">MSLRPFAGARGRALVLRVPWTVRHGASTARGACLSRRTCSPYLAIFHPLIASAVTMHASPLTAPRRAQSSLQRLLNDSKDPYLAALQQFDIPRIADIVEEGPAPSGVPASFLRRAGIRVDTDAITAAQAQPVPSTPLAQRPVQSSGEAVLQSLHAVGAKHRSETEAAAAAELKSAQEAYDALPQERKAALQMERVVSHLFDGLCAMSAAMRMQAEEGAVSVEERDAAFRVYKRIVSAYRDGIIAVDRWGTDFVPELEELRVIWQHLSDARAMPLEK</sequence>
<dbReference type="RefSeq" id="XP_067064184.1">
    <property type="nucleotide sequence ID" value="XM_067208810.1"/>
</dbReference>
<name>A0A836GZ65_9TRYP</name>
<dbReference type="GeneID" id="92362744"/>
<protein>
    <submittedName>
        <fullName evidence="1">Uncharacterized protein</fullName>
    </submittedName>
</protein>
<dbReference type="EMBL" id="JAFHLR010000017">
    <property type="protein sequence ID" value="KAG5481824.1"/>
    <property type="molecule type" value="Genomic_DNA"/>
</dbReference>
<reference evidence="2" key="1">
    <citation type="journal article" date="2021" name="Microbiol. Resour. Announc.">
        <title>LGAAP: Leishmaniinae Genome Assembly and Annotation Pipeline.</title>
        <authorList>
            <person name="Almutairi H."/>
            <person name="Urbaniak M.D."/>
            <person name="Bates M.D."/>
            <person name="Jariyapan N."/>
            <person name="Kwakye-Nuako G."/>
            <person name="Thomaz-Soccol V."/>
            <person name="Al-Salem W.S."/>
            <person name="Dillon R.J."/>
            <person name="Bates P.A."/>
            <person name="Gatherer D."/>
        </authorList>
    </citation>
    <scope>NUCLEOTIDE SEQUENCE [LARGE SCALE GENOMIC DNA]</scope>
</reference>
<comment type="caution">
    <text evidence="1">The sequence shown here is derived from an EMBL/GenBank/DDBJ whole genome shotgun (WGS) entry which is preliminary data.</text>
</comment>
<dbReference type="SMR" id="A0A836GZ65"/>
<keyword evidence="2" id="KW-1185">Reference proteome</keyword>
<dbReference type="Proteomes" id="UP000674143">
    <property type="component" value="Unassembled WGS sequence"/>
</dbReference>
<evidence type="ECO:0000313" key="2">
    <source>
        <dbReference type="Proteomes" id="UP000674143"/>
    </source>
</evidence>
<dbReference type="AlphaFoldDB" id="A0A836GZ65"/>